<evidence type="ECO:0000313" key="3">
    <source>
        <dbReference type="EMBL" id="MYC95172.1"/>
    </source>
</evidence>
<dbReference type="EMBL" id="VXMH01000044">
    <property type="protein sequence ID" value="MYC95172.1"/>
    <property type="molecule type" value="Genomic_DNA"/>
</dbReference>
<evidence type="ECO:0000256" key="1">
    <source>
        <dbReference type="SAM" id="MobiDB-lite"/>
    </source>
</evidence>
<comment type="caution">
    <text evidence="3">The sequence shown here is derived from an EMBL/GenBank/DDBJ whole genome shotgun (WGS) entry which is preliminary data.</text>
</comment>
<sequence length="186" mass="21181">MSLWGWELVTNLYVDGFNLYYRALKDSPFRWLDLRKLAETLFPQDSINRVCYFTARLNARPGNPSQRQRQQAYLRALATLPGFDAYYGVFRSGVKRRPLAEPVAGLPTYVLVRDSEEKGSDVNLATRLLVDGFNREYEQAVVLSNDADFAGAMRYVRDDLGLRVTLVNPDPKNSSPRELATAGRLR</sequence>
<dbReference type="AlphaFoldDB" id="A0A6B1D6V6"/>
<dbReference type="GO" id="GO:0004540">
    <property type="term" value="F:RNA nuclease activity"/>
    <property type="evidence" value="ECO:0007669"/>
    <property type="project" value="InterPro"/>
</dbReference>
<reference evidence="3" key="1">
    <citation type="submission" date="2019-09" db="EMBL/GenBank/DDBJ databases">
        <title>Characterisation of the sponge microbiome using genome-centric metagenomics.</title>
        <authorList>
            <person name="Engelberts J.P."/>
            <person name="Robbins S.J."/>
            <person name="De Goeij J.M."/>
            <person name="Aranda M."/>
            <person name="Bell S.C."/>
            <person name="Webster N.S."/>
        </authorList>
    </citation>
    <scope>NUCLEOTIDE SEQUENCE</scope>
    <source>
        <strain evidence="3">SB0661_bin_32</strain>
    </source>
</reference>
<accession>A0A6B1D6V6</accession>
<dbReference type="Gene3D" id="3.40.50.1010">
    <property type="entry name" value="5'-nuclease"/>
    <property type="match status" value="1"/>
</dbReference>
<protein>
    <submittedName>
        <fullName evidence="3">NYN domain-containing protein</fullName>
    </submittedName>
</protein>
<feature type="domain" description="NYN" evidence="2">
    <location>
        <begin position="11"/>
        <end position="179"/>
    </location>
</feature>
<evidence type="ECO:0000259" key="2">
    <source>
        <dbReference type="Pfam" id="PF01936"/>
    </source>
</evidence>
<proteinExistence type="predicted"/>
<dbReference type="Pfam" id="PF01936">
    <property type="entry name" value="NYN"/>
    <property type="match status" value="1"/>
</dbReference>
<dbReference type="InterPro" id="IPR021139">
    <property type="entry name" value="NYN"/>
</dbReference>
<organism evidence="3">
    <name type="scientific">Caldilineaceae bacterium SB0661_bin_32</name>
    <dbReference type="NCBI Taxonomy" id="2605255"/>
    <lineage>
        <taxon>Bacteria</taxon>
        <taxon>Bacillati</taxon>
        <taxon>Chloroflexota</taxon>
        <taxon>Caldilineae</taxon>
        <taxon>Caldilineales</taxon>
        <taxon>Caldilineaceae</taxon>
    </lineage>
</organism>
<feature type="region of interest" description="Disordered" evidence="1">
    <location>
        <begin position="167"/>
        <end position="186"/>
    </location>
</feature>
<name>A0A6B1D6V6_9CHLR</name>
<gene>
    <name evidence="3" type="ORF">F4X14_09380</name>
</gene>
<dbReference type="CDD" id="cd18722">
    <property type="entry name" value="PIN_NicB-like"/>
    <property type="match status" value="1"/>
</dbReference>